<keyword evidence="2" id="KW-1185">Reference proteome</keyword>
<dbReference type="RefSeq" id="WP_289387500.1">
    <property type="nucleotide sequence ID" value="NZ_JAUCBM010000005.1"/>
</dbReference>
<sequence>MAITSPLDILTNFPGWCTEFDLFYRQEFSRTAGGTTIVKDMGTPLWKASFQTVSLPVNELDIWRARLKALDGSVGLFWGRPMSRCYPIAYPNSAGIGDVSGVAIDSIGADNKSLTLHKLPVWHSISAGDYLQIGTKLYQVLESAVANPTGTTTNFEVRPHLAPGTAVGNAVVLVRPSVPMIIVPGTLSTTADARTGQGSINFQAIECR</sequence>
<gene>
    <name evidence="1" type="ORF">ACFQ35_06370</name>
</gene>
<dbReference type="EMBL" id="JBHTMA010000033">
    <property type="protein sequence ID" value="MFD1226774.1"/>
    <property type="molecule type" value="Genomic_DNA"/>
</dbReference>
<name>A0ABW3V479_9HYPH</name>
<evidence type="ECO:0000313" key="1">
    <source>
        <dbReference type="EMBL" id="MFD1226774.1"/>
    </source>
</evidence>
<dbReference type="Proteomes" id="UP001597263">
    <property type="component" value="Unassembled WGS sequence"/>
</dbReference>
<accession>A0ABW3V479</accession>
<proteinExistence type="predicted"/>
<comment type="caution">
    <text evidence="1">The sequence shown here is derived from an EMBL/GenBank/DDBJ whole genome shotgun (WGS) entry which is preliminary data.</text>
</comment>
<organism evidence="1 2">
    <name type="scientific">Pseudochrobactrum kiredjianiae</name>
    <dbReference type="NCBI Taxonomy" id="386305"/>
    <lineage>
        <taxon>Bacteria</taxon>
        <taxon>Pseudomonadati</taxon>
        <taxon>Pseudomonadota</taxon>
        <taxon>Alphaproteobacteria</taxon>
        <taxon>Hyphomicrobiales</taxon>
        <taxon>Brucellaceae</taxon>
        <taxon>Pseudochrobactrum</taxon>
    </lineage>
</organism>
<protein>
    <submittedName>
        <fullName evidence="1">Uncharacterized protein</fullName>
    </submittedName>
</protein>
<reference evidence="2" key="1">
    <citation type="journal article" date="2019" name="Int. J. Syst. Evol. Microbiol.">
        <title>The Global Catalogue of Microorganisms (GCM) 10K type strain sequencing project: providing services to taxonomists for standard genome sequencing and annotation.</title>
        <authorList>
            <consortium name="The Broad Institute Genomics Platform"/>
            <consortium name="The Broad Institute Genome Sequencing Center for Infectious Disease"/>
            <person name="Wu L."/>
            <person name="Ma J."/>
        </authorList>
    </citation>
    <scope>NUCLEOTIDE SEQUENCE [LARGE SCALE GENOMIC DNA]</scope>
    <source>
        <strain evidence="2">CCUG 49584</strain>
    </source>
</reference>
<evidence type="ECO:0000313" key="2">
    <source>
        <dbReference type="Proteomes" id="UP001597263"/>
    </source>
</evidence>